<proteinExistence type="predicted"/>
<evidence type="ECO:0000256" key="10">
    <source>
        <dbReference type="ARBA" id="ARBA00022842"/>
    </source>
</evidence>
<dbReference type="PROSITE" id="PS50158">
    <property type="entry name" value="ZF_CCHC"/>
    <property type="match status" value="1"/>
</dbReference>
<dbReference type="InterPro" id="IPR016197">
    <property type="entry name" value="Chromo-like_dom_sf"/>
</dbReference>
<dbReference type="GO" id="GO:0004190">
    <property type="term" value="F:aspartic-type endopeptidase activity"/>
    <property type="evidence" value="ECO:0007669"/>
    <property type="project" value="UniProtKB-KW"/>
</dbReference>
<feature type="compositionally biased region" description="Basic and acidic residues" evidence="21">
    <location>
        <begin position="315"/>
        <end position="327"/>
    </location>
</feature>
<evidence type="ECO:0000259" key="22">
    <source>
        <dbReference type="PROSITE" id="PS50013"/>
    </source>
</evidence>
<dbReference type="InterPro" id="IPR021109">
    <property type="entry name" value="Peptidase_aspartic_dom_sf"/>
</dbReference>
<name>A0A8H8SZF7_9AGAM</name>
<dbReference type="Pfam" id="PF03732">
    <property type="entry name" value="Retrotrans_gag"/>
    <property type="match status" value="1"/>
</dbReference>
<evidence type="ECO:0000256" key="3">
    <source>
        <dbReference type="ARBA" id="ARBA00022679"/>
    </source>
</evidence>
<dbReference type="GO" id="GO:0003964">
    <property type="term" value="F:RNA-directed DNA polymerase activity"/>
    <property type="evidence" value="ECO:0007669"/>
    <property type="project" value="UniProtKB-KW"/>
</dbReference>
<keyword evidence="19" id="KW-0863">Zinc-finger</keyword>
<keyword evidence="6" id="KW-0479">Metal-binding</keyword>
<keyword evidence="20" id="KW-0175">Coiled coil</keyword>
<dbReference type="InterPro" id="IPR023780">
    <property type="entry name" value="Chromo_domain"/>
</dbReference>
<reference evidence="26" key="1">
    <citation type="submission" date="2020-05" db="EMBL/GenBank/DDBJ databases">
        <title>Evolutionary and genomic comparisons of hybrid uninucleate and nonhybrid Rhizoctonia fungi.</title>
        <authorList>
            <person name="Li C."/>
            <person name="Chen X."/>
        </authorList>
    </citation>
    <scope>NUCLEOTIDE SEQUENCE</scope>
    <source>
        <strain evidence="26">AG-1 IA</strain>
    </source>
</reference>
<dbReference type="PROSITE" id="PS50878">
    <property type="entry name" value="RT_POL"/>
    <property type="match status" value="1"/>
</dbReference>
<evidence type="ECO:0000256" key="15">
    <source>
        <dbReference type="ARBA" id="ARBA00023125"/>
    </source>
</evidence>
<feature type="coiled-coil region" evidence="20">
    <location>
        <begin position="22"/>
        <end position="56"/>
    </location>
</feature>
<dbReference type="Pfam" id="PF00385">
    <property type="entry name" value="Chromo"/>
    <property type="match status" value="1"/>
</dbReference>
<feature type="domain" description="Reverse transcriptase" evidence="24">
    <location>
        <begin position="616"/>
        <end position="808"/>
    </location>
</feature>
<dbReference type="Pfam" id="PF17919">
    <property type="entry name" value="RT_RNaseH_2"/>
    <property type="match status" value="1"/>
</dbReference>
<protein>
    <submittedName>
        <fullName evidence="26">Retrotransposable element Tf2 protein</fullName>
    </submittedName>
</protein>
<keyword evidence="7" id="KW-0064">Aspartyl protease</keyword>
<dbReference type="InterPro" id="IPR041588">
    <property type="entry name" value="Integrase_H2C2"/>
</dbReference>
<evidence type="ECO:0000256" key="21">
    <source>
        <dbReference type="SAM" id="MobiDB-lite"/>
    </source>
</evidence>
<dbReference type="Pfam" id="PF17921">
    <property type="entry name" value="Integrase_H2C2"/>
    <property type="match status" value="1"/>
</dbReference>
<dbReference type="InterPro" id="IPR001878">
    <property type="entry name" value="Znf_CCHC"/>
</dbReference>
<dbReference type="PROSITE" id="PS50013">
    <property type="entry name" value="CHROMO_2"/>
    <property type="match status" value="1"/>
</dbReference>
<dbReference type="GO" id="GO:0006508">
    <property type="term" value="P:proteolysis"/>
    <property type="evidence" value="ECO:0007669"/>
    <property type="project" value="UniProtKB-KW"/>
</dbReference>
<dbReference type="FunFam" id="3.30.70.270:FF:000020">
    <property type="entry name" value="Transposon Tf2-6 polyprotein-like Protein"/>
    <property type="match status" value="1"/>
</dbReference>
<feature type="domain" description="Chromo" evidence="22">
    <location>
        <begin position="1441"/>
        <end position="1491"/>
    </location>
</feature>
<dbReference type="SMART" id="SM00298">
    <property type="entry name" value="CHROMO"/>
    <property type="match status" value="1"/>
</dbReference>
<dbReference type="CDD" id="cd09274">
    <property type="entry name" value="RNase_HI_RT_Ty3"/>
    <property type="match status" value="1"/>
</dbReference>
<dbReference type="InterPro" id="IPR050951">
    <property type="entry name" value="Retrovirus_Pol_polyprotein"/>
</dbReference>
<evidence type="ECO:0000256" key="19">
    <source>
        <dbReference type="PROSITE-ProRule" id="PRU00047"/>
    </source>
</evidence>
<dbReference type="SUPFAM" id="SSF56672">
    <property type="entry name" value="DNA/RNA polymerases"/>
    <property type="match status" value="1"/>
</dbReference>
<dbReference type="InterPro" id="IPR001584">
    <property type="entry name" value="Integrase_cat-core"/>
</dbReference>
<feature type="region of interest" description="Disordered" evidence="21">
    <location>
        <begin position="978"/>
        <end position="998"/>
    </location>
</feature>
<dbReference type="PANTHER" id="PTHR37984">
    <property type="entry name" value="PROTEIN CBG26694"/>
    <property type="match status" value="1"/>
</dbReference>
<dbReference type="Gene3D" id="2.40.70.10">
    <property type="entry name" value="Acid Proteases"/>
    <property type="match status" value="1"/>
</dbReference>
<keyword evidence="9" id="KW-0378">Hydrolase</keyword>
<dbReference type="InterPro" id="IPR012337">
    <property type="entry name" value="RNaseH-like_sf"/>
</dbReference>
<dbReference type="GO" id="GO:0005634">
    <property type="term" value="C:nucleus"/>
    <property type="evidence" value="ECO:0007669"/>
    <property type="project" value="UniProtKB-SubCell"/>
</dbReference>
<keyword evidence="18" id="KW-0511">Multifunctional enzyme</keyword>
<evidence type="ECO:0000259" key="23">
    <source>
        <dbReference type="PROSITE" id="PS50158"/>
    </source>
</evidence>
<dbReference type="GO" id="GO:0003677">
    <property type="term" value="F:DNA binding"/>
    <property type="evidence" value="ECO:0007669"/>
    <property type="project" value="UniProtKB-KW"/>
</dbReference>
<dbReference type="RefSeq" id="XP_043184518.1">
    <property type="nucleotide sequence ID" value="XM_043330421.1"/>
</dbReference>
<keyword evidence="14" id="KW-0239">DNA-directed DNA polymerase</keyword>
<accession>A0A8H8SZF7</accession>
<gene>
    <name evidence="26" type="ORF">RhiXN_10605</name>
</gene>
<evidence type="ECO:0000256" key="9">
    <source>
        <dbReference type="ARBA" id="ARBA00022801"/>
    </source>
</evidence>
<keyword evidence="2" id="KW-0645">Protease</keyword>
<evidence type="ECO:0000259" key="25">
    <source>
        <dbReference type="PROSITE" id="PS50994"/>
    </source>
</evidence>
<dbReference type="PANTHER" id="PTHR37984:SF5">
    <property type="entry name" value="PROTEIN NYNRIN-LIKE"/>
    <property type="match status" value="1"/>
</dbReference>
<dbReference type="Pfam" id="PF00078">
    <property type="entry name" value="RVT_1"/>
    <property type="match status" value="1"/>
</dbReference>
<dbReference type="GO" id="GO:0004519">
    <property type="term" value="F:endonuclease activity"/>
    <property type="evidence" value="ECO:0007669"/>
    <property type="project" value="UniProtKB-KW"/>
</dbReference>
<keyword evidence="17" id="KW-0539">Nucleus</keyword>
<dbReference type="PROSITE" id="PS50994">
    <property type="entry name" value="INTEGRASE"/>
    <property type="match status" value="1"/>
</dbReference>
<keyword evidence="10" id="KW-0460">Magnesium</keyword>
<evidence type="ECO:0000256" key="20">
    <source>
        <dbReference type="SAM" id="Coils"/>
    </source>
</evidence>
<evidence type="ECO:0000259" key="24">
    <source>
        <dbReference type="PROSITE" id="PS50878"/>
    </source>
</evidence>
<feature type="compositionally biased region" description="Polar residues" evidence="21">
    <location>
        <begin position="328"/>
        <end position="347"/>
    </location>
</feature>
<evidence type="ECO:0000256" key="11">
    <source>
        <dbReference type="ARBA" id="ARBA00022884"/>
    </source>
</evidence>
<dbReference type="InterPro" id="IPR041577">
    <property type="entry name" value="RT_RNaseH_2"/>
</dbReference>
<keyword evidence="19" id="KW-0862">Zinc</keyword>
<evidence type="ECO:0000256" key="6">
    <source>
        <dbReference type="ARBA" id="ARBA00022723"/>
    </source>
</evidence>
<dbReference type="Gene3D" id="3.10.10.10">
    <property type="entry name" value="HIV Type 1 Reverse Transcriptase, subunit A, domain 1"/>
    <property type="match status" value="1"/>
</dbReference>
<evidence type="ECO:0000256" key="18">
    <source>
        <dbReference type="ARBA" id="ARBA00023268"/>
    </source>
</evidence>
<dbReference type="Pfam" id="PF24626">
    <property type="entry name" value="SH3_Tf2-1"/>
    <property type="match status" value="1"/>
</dbReference>
<keyword evidence="16" id="KW-0233">DNA recombination</keyword>
<dbReference type="Proteomes" id="UP000650533">
    <property type="component" value="Chromosome 11"/>
</dbReference>
<dbReference type="KEGG" id="rsx:RhiXN_10605"/>
<comment type="subcellular location">
    <subcellularLocation>
        <location evidence="1">Nucleus</location>
    </subcellularLocation>
</comment>
<dbReference type="PROSITE" id="PS00598">
    <property type="entry name" value="CHROMO_1"/>
    <property type="match status" value="1"/>
</dbReference>
<dbReference type="Pfam" id="PF08284">
    <property type="entry name" value="RVP_2"/>
    <property type="match status" value="1"/>
</dbReference>
<dbReference type="FunFam" id="1.10.340.70:FF:000001">
    <property type="entry name" value="Retrovirus-related Pol polyprotein from transposon gypsy-like Protein"/>
    <property type="match status" value="1"/>
</dbReference>
<feature type="domain" description="CCHC-type" evidence="23">
    <location>
        <begin position="370"/>
        <end position="384"/>
    </location>
</feature>
<evidence type="ECO:0000256" key="13">
    <source>
        <dbReference type="ARBA" id="ARBA00022918"/>
    </source>
</evidence>
<dbReference type="InterPro" id="IPR043502">
    <property type="entry name" value="DNA/RNA_pol_sf"/>
</dbReference>
<evidence type="ECO:0000256" key="14">
    <source>
        <dbReference type="ARBA" id="ARBA00022932"/>
    </source>
</evidence>
<dbReference type="GO" id="GO:0006338">
    <property type="term" value="P:chromatin remodeling"/>
    <property type="evidence" value="ECO:0007669"/>
    <property type="project" value="UniProtKB-ARBA"/>
</dbReference>
<dbReference type="InterPro" id="IPR036397">
    <property type="entry name" value="RNaseH_sf"/>
</dbReference>
<evidence type="ECO:0000256" key="2">
    <source>
        <dbReference type="ARBA" id="ARBA00022670"/>
    </source>
</evidence>
<dbReference type="CDD" id="cd00303">
    <property type="entry name" value="retropepsin_like"/>
    <property type="match status" value="1"/>
</dbReference>
<evidence type="ECO:0000256" key="5">
    <source>
        <dbReference type="ARBA" id="ARBA00022722"/>
    </source>
</evidence>
<dbReference type="InterPro" id="IPR043128">
    <property type="entry name" value="Rev_trsase/Diguanyl_cyclase"/>
</dbReference>
<dbReference type="GO" id="GO:0008270">
    <property type="term" value="F:zinc ion binding"/>
    <property type="evidence" value="ECO:0007669"/>
    <property type="project" value="UniProtKB-KW"/>
</dbReference>
<keyword evidence="12" id="KW-0229">DNA integration</keyword>
<evidence type="ECO:0000256" key="17">
    <source>
        <dbReference type="ARBA" id="ARBA00023242"/>
    </source>
</evidence>
<dbReference type="GO" id="GO:0003723">
    <property type="term" value="F:RNA binding"/>
    <property type="evidence" value="ECO:0007669"/>
    <property type="project" value="UniProtKB-KW"/>
</dbReference>
<evidence type="ECO:0000256" key="1">
    <source>
        <dbReference type="ARBA" id="ARBA00004123"/>
    </source>
</evidence>
<dbReference type="InterPro" id="IPR000953">
    <property type="entry name" value="Chromo/chromo_shadow_dom"/>
</dbReference>
<keyword evidence="5" id="KW-0540">Nuclease</keyword>
<evidence type="ECO:0000256" key="7">
    <source>
        <dbReference type="ARBA" id="ARBA00022750"/>
    </source>
</evidence>
<sequence>MATHLGPRLPSTTPIELGEVSLERVTRLLLGLLSQVKNLKQKLEEVKETGIKTQTNVENISQTVDVPPVVEATPRPLQKTKPIGLVSGPSFWPEQPKGLPSFAQPAPQRAIPPRVPSPLLSPRLRSPIGASAPPPPAPAVTYPAPVKVDHPDAYTGKIRSEAKQWLTRMLAWTRLNLRMFPTDQEVLSFLLMNMKDSAGAWAHPHLDQLGSHRAIIQTVEGFKMEFLAAFGNPDATRAAERKITTLTQSGTCADYITKFRTLAMELDWNDAALQGQFARGLHWEVSRQIATRKHRPRTLLKLQNAALVIDNALREERASHPPRDSKSSKASNPARGTSTSQATTGSKKLSDDPNFVSEEERNCRRAAGACIKCGKMGHKFAECRTGWKATPIEDKGKAKEAAKIGKDSEYQSGKEITPLFTIPIQPEKKAESIEVLIDSGATSSFLHPRTAESLRLPLIDLPLPRTVTMLDGSSPQAGKIWKKAVLTFTYDGKKMTETFLICNTGSHAAILGLKWLDAHNPEIDWNTRTLSFPHTPPEHIAIAEEEEADPNPLEGVPSKYHQYAKVFGEEEFNQLPPHRHYDIGIKLTEEGPLNLPLYSMTNAESATLKDWLRDELKAGKIRPSKSPISSPVMFVPKKDGSCRLVVDYCCLNNRTKKNVYPLPRPDDLMAQLRGAKVFTKLDLRWGYNNVQVKEGDKWKTAFRTKYGLYESLVMTFGLTNAPAAFQHFMNKLFKDLLDHVHEVLWRLMNNQLFCKASKCTFHVTSVEYLGIIVSDKGFSLDKLKIQAVQEWPTPTKVKEVQSFLGFANFLRRFVANFSHMARPLHNLVKKDVPWRWDTREQEAFQGLKDAITNAPVLCHADPAKPYFLETDASGAALGSILSQRQEDGRLHPLGFLSESFKGAEQNYDTHNKELLAIIRSFEYWRIFLEGTAHPITVFTDHRNLEYWKESHTFNRRHARWHLLLAGYNFQIVYRPGKQSGKPDALSRRSDHANIPPADQTMLPNPVFANVALVTPEKELQRQIKAALDQDKSLEEILQFLQNESKAPPSIKRTFKDYQMEAGLLFYQGQIVVPDVSTLRTDLLQIFHDSPLAGHPGRQRTLELVSRNYYWPGIRADTYWHVDSCKTCQRIRKPKYAPIPPQPLELPSRPWQHISYDMIVDLPKDGNSDSILVIVDSFTKYAILVECSKKLKAPALADLFLQHVWKRYGMPEKTVSDHGRVFNNKFLKALYQRLGIDPHFSLAYHPQSDGQTERVNPTVEHFLRAYSGVNQRDWVKWLPMAEFAYNNAVHSSTGKSPFKALYGWEPTLTPSNVPTDVPEADELAEAMEAQWREVEAALRQSKSRMVAGETGSPVEFEVGEEAWLDAKNVRLKTLSPKLTEQRLGPFKVIEKISDQAYRLELPPTMQIHDVFYVGLLSKVKRDSSRTFENCPPPVTVDGEEEYKVEGITDAEERDGKWFFRVKWKGYGSEENTWEPRENLKNVEKILEKYKKEMKKKALGAAKALRGGAVS</sequence>
<dbReference type="SUPFAM" id="SSF54160">
    <property type="entry name" value="Chromo domain-like"/>
    <property type="match status" value="1"/>
</dbReference>
<dbReference type="InterPro" id="IPR023779">
    <property type="entry name" value="Chromodomain_CS"/>
</dbReference>
<dbReference type="InterPro" id="IPR056924">
    <property type="entry name" value="SH3_Tf2-1"/>
</dbReference>
<feature type="coiled-coil region" evidence="20">
    <location>
        <begin position="1016"/>
        <end position="1043"/>
    </location>
</feature>
<keyword evidence="13" id="KW-0695">RNA-directed DNA polymerase</keyword>
<evidence type="ECO:0000313" key="27">
    <source>
        <dbReference type="Proteomes" id="UP000650533"/>
    </source>
</evidence>
<organism evidence="26 27">
    <name type="scientific">Rhizoctonia solani</name>
    <dbReference type="NCBI Taxonomy" id="456999"/>
    <lineage>
        <taxon>Eukaryota</taxon>
        <taxon>Fungi</taxon>
        <taxon>Dikarya</taxon>
        <taxon>Basidiomycota</taxon>
        <taxon>Agaricomycotina</taxon>
        <taxon>Agaricomycetes</taxon>
        <taxon>Cantharellales</taxon>
        <taxon>Ceratobasidiaceae</taxon>
        <taxon>Rhizoctonia</taxon>
    </lineage>
</organism>
<dbReference type="Gene3D" id="3.30.420.10">
    <property type="entry name" value="Ribonuclease H-like superfamily/Ribonuclease H"/>
    <property type="match status" value="1"/>
</dbReference>
<dbReference type="Gene3D" id="3.30.70.270">
    <property type="match status" value="3"/>
</dbReference>
<dbReference type="EMBL" id="CP059668">
    <property type="protein sequence ID" value="QRW24281.1"/>
    <property type="molecule type" value="Genomic_DNA"/>
</dbReference>
<keyword evidence="4" id="KW-0548">Nucleotidyltransferase</keyword>
<keyword evidence="15" id="KW-0238">DNA-binding</keyword>
<dbReference type="InterPro" id="IPR005162">
    <property type="entry name" value="Retrotrans_gag_dom"/>
</dbReference>
<dbReference type="Gene3D" id="1.10.340.70">
    <property type="match status" value="1"/>
</dbReference>
<dbReference type="Gene3D" id="2.40.50.40">
    <property type="match status" value="1"/>
</dbReference>
<dbReference type="FunFam" id="3.30.420.10:FF:000032">
    <property type="entry name" value="Retrovirus-related Pol polyprotein from transposon 297-like Protein"/>
    <property type="match status" value="1"/>
</dbReference>
<feature type="region of interest" description="Disordered" evidence="21">
    <location>
        <begin position="315"/>
        <end position="356"/>
    </location>
</feature>
<evidence type="ECO:0000313" key="26">
    <source>
        <dbReference type="EMBL" id="QRW24281.1"/>
    </source>
</evidence>
<dbReference type="GeneID" id="67032884"/>
<dbReference type="GO" id="GO:0006310">
    <property type="term" value="P:DNA recombination"/>
    <property type="evidence" value="ECO:0007669"/>
    <property type="project" value="UniProtKB-KW"/>
</dbReference>
<dbReference type="CDD" id="cd01647">
    <property type="entry name" value="RT_LTR"/>
    <property type="match status" value="1"/>
</dbReference>
<keyword evidence="8" id="KW-0255">Endonuclease</keyword>
<dbReference type="SUPFAM" id="SSF53098">
    <property type="entry name" value="Ribonuclease H-like"/>
    <property type="match status" value="1"/>
</dbReference>
<evidence type="ECO:0000256" key="12">
    <source>
        <dbReference type="ARBA" id="ARBA00022908"/>
    </source>
</evidence>
<evidence type="ECO:0000256" key="8">
    <source>
        <dbReference type="ARBA" id="ARBA00022759"/>
    </source>
</evidence>
<feature type="domain" description="Integrase catalytic" evidence="25">
    <location>
        <begin position="1145"/>
        <end position="1304"/>
    </location>
</feature>
<evidence type="ECO:0000256" key="16">
    <source>
        <dbReference type="ARBA" id="ARBA00023172"/>
    </source>
</evidence>
<evidence type="ECO:0000256" key="4">
    <source>
        <dbReference type="ARBA" id="ARBA00022695"/>
    </source>
</evidence>
<dbReference type="InterPro" id="IPR000477">
    <property type="entry name" value="RT_dom"/>
</dbReference>
<dbReference type="SUPFAM" id="SSF50630">
    <property type="entry name" value="Acid proteases"/>
    <property type="match status" value="1"/>
</dbReference>
<dbReference type="GO" id="GO:0003887">
    <property type="term" value="F:DNA-directed DNA polymerase activity"/>
    <property type="evidence" value="ECO:0007669"/>
    <property type="project" value="UniProtKB-KW"/>
</dbReference>
<dbReference type="GO" id="GO:0015074">
    <property type="term" value="P:DNA integration"/>
    <property type="evidence" value="ECO:0007669"/>
    <property type="project" value="UniProtKB-KW"/>
</dbReference>
<keyword evidence="11" id="KW-0694">RNA-binding</keyword>
<keyword evidence="3" id="KW-0808">Transferase</keyword>